<accession>A0A0A0JFR4</accession>
<proteinExistence type="predicted"/>
<evidence type="ECO:0000313" key="3">
    <source>
        <dbReference type="Proteomes" id="UP000030011"/>
    </source>
</evidence>
<protein>
    <submittedName>
        <fullName evidence="2">Uncharacterized protein</fullName>
    </submittedName>
</protein>
<name>A0A0A0JFR4_9MICO</name>
<dbReference type="AlphaFoldDB" id="A0A0A0JFR4"/>
<dbReference type="Proteomes" id="UP000030011">
    <property type="component" value="Unassembled WGS sequence"/>
</dbReference>
<organism evidence="2 3">
    <name type="scientific">Knoellia subterranea KCTC 19937</name>
    <dbReference type="NCBI Taxonomy" id="1385521"/>
    <lineage>
        <taxon>Bacteria</taxon>
        <taxon>Bacillati</taxon>
        <taxon>Actinomycetota</taxon>
        <taxon>Actinomycetes</taxon>
        <taxon>Micrococcales</taxon>
        <taxon>Intrasporangiaceae</taxon>
        <taxon>Knoellia</taxon>
    </lineage>
</organism>
<sequence length="56" mass="5693">MARVTARPVLGFVVEAERVMTAARVGPVHGAQPSPKDGPDQGCPQESGLGAHDGAN</sequence>
<feature type="region of interest" description="Disordered" evidence="1">
    <location>
        <begin position="25"/>
        <end position="56"/>
    </location>
</feature>
<evidence type="ECO:0000256" key="1">
    <source>
        <dbReference type="SAM" id="MobiDB-lite"/>
    </source>
</evidence>
<comment type="caution">
    <text evidence="2">The sequence shown here is derived from an EMBL/GenBank/DDBJ whole genome shotgun (WGS) entry which is preliminary data.</text>
</comment>
<dbReference type="EMBL" id="AVPK01000013">
    <property type="protein sequence ID" value="KGN36290.1"/>
    <property type="molecule type" value="Genomic_DNA"/>
</dbReference>
<keyword evidence="3" id="KW-1185">Reference proteome</keyword>
<gene>
    <name evidence="2" type="ORF">N803_05245</name>
</gene>
<reference evidence="2 3" key="1">
    <citation type="submission" date="2013-08" db="EMBL/GenBank/DDBJ databases">
        <title>The genome sequence of Knoellia subterranea.</title>
        <authorList>
            <person name="Zhu W."/>
            <person name="Wang G."/>
        </authorList>
    </citation>
    <scope>NUCLEOTIDE SEQUENCE [LARGE SCALE GENOMIC DNA]</scope>
    <source>
        <strain evidence="2 3">KCTC 19937</strain>
    </source>
</reference>
<evidence type="ECO:0000313" key="2">
    <source>
        <dbReference type="EMBL" id="KGN36290.1"/>
    </source>
</evidence>